<feature type="binding site" evidence="5">
    <location>
        <position position="200"/>
    </location>
    <ligand>
        <name>FMN</name>
        <dbReference type="ChEBI" id="CHEBI:58210"/>
    </ligand>
</feature>
<dbReference type="InterPro" id="IPR019576">
    <property type="entry name" value="Pyridoxamine_oxidase_dimer_C"/>
</dbReference>
<dbReference type="NCBIfam" id="NF004231">
    <property type="entry name" value="PRK05679.1"/>
    <property type="match status" value="1"/>
</dbReference>
<dbReference type="InterPro" id="IPR012349">
    <property type="entry name" value="Split_barrel_FMN-bd"/>
</dbReference>
<dbReference type="GO" id="GO:0010181">
    <property type="term" value="F:FMN binding"/>
    <property type="evidence" value="ECO:0007669"/>
    <property type="project" value="InterPro"/>
</dbReference>
<keyword evidence="3 5" id="KW-0288">FMN</keyword>
<sequence>MSSIAARLRTLPALTGDLPEVDPFSLSADPATAFVDWLEAAIDVGVPEPHALGVSTVDADGQPRSRVVLLTDVVDGCWRFATDGRSQKALDLMADPRCALTVYWQPLGRQVRIVGRAEQVPEADRRADFLARSPSARASLLAGVPGQPLASVEDMQAQVRRARDRVDREPGLVAEDWQVWAVRAEEVEFWQGVSDRAHMRLLYRWDGVRWDRRLISP</sequence>
<feature type="binding site" evidence="5">
    <location>
        <position position="88"/>
    </location>
    <ligand>
        <name>FMN</name>
        <dbReference type="ChEBI" id="CHEBI:58210"/>
    </ligand>
</feature>
<evidence type="ECO:0000256" key="5">
    <source>
        <dbReference type="PIRSR" id="PIRSR000190-2"/>
    </source>
</evidence>
<dbReference type="InterPro" id="IPR011576">
    <property type="entry name" value="Pyridox_Oxase_N"/>
</dbReference>
<reference evidence="8 9" key="1">
    <citation type="submission" date="2020-04" db="EMBL/GenBank/DDBJ databases">
        <title>MicrobeNet Type strains.</title>
        <authorList>
            <person name="Nicholson A.C."/>
        </authorList>
    </citation>
    <scope>NUCLEOTIDE SEQUENCE [LARGE SCALE GENOMIC DNA]</scope>
    <source>
        <strain evidence="8 9">ATCC BAA-788</strain>
    </source>
</reference>
<protein>
    <submittedName>
        <fullName evidence="8">Pyridoxal 5'-phosphate synthase</fullName>
        <ecNumber evidence="8">1.4.3.5</ecNumber>
    </submittedName>
</protein>
<dbReference type="SUPFAM" id="SSF50475">
    <property type="entry name" value="FMN-binding split barrel"/>
    <property type="match status" value="1"/>
</dbReference>
<gene>
    <name evidence="8" type="ORF">HGA03_15875</name>
</gene>
<dbReference type="GO" id="GO:0004733">
    <property type="term" value="F:pyridoxamine phosphate oxidase activity"/>
    <property type="evidence" value="ECO:0007669"/>
    <property type="project" value="UniProtKB-EC"/>
</dbReference>
<feature type="domain" description="Pyridoxamine 5'-phosphate oxidase N-terminal" evidence="6">
    <location>
        <begin position="39"/>
        <end position="138"/>
    </location>
</feature>
<dbReference type="EC" id="1.4.3.5" evidence="8"/>
<keyword evidence="4 8" id="KW-0560">Oxidoreductase</keyword>
<comment type="similarity">
    <text evidence="1">Belongs to the pyridoxamine 5'-phosphate oxidase family.</text>
</comment>
<name>A0A7X6KXS3_9CELL</name>
<dbReference type="Gene3D" id="2.30.110.10">
    <property type="entry name" value="Electron Transport, Fmn-binding Protein, Chain A"/>
    <property type="match status" value="1"/>
</dbReference>
<dbReference type="RefSeq" id="WP_168631280.1">
    <property type="nucleotide sequence ID" value="NZ_BONL01000008.1"/>
</dbReference>
<feature type="domain" description="Pyridoxine 5'-phosphate oxidase dimerisation C-terminal" evidence="7">
    <location>
        <begin position="177"/>
        <end position="217"/>
    </location>
</feature>
<evidence type="ECO:0000256" key="4">
    <source>
        <dbReference type="ARBA" id="ARBA00023002"/>
    </source>
</evidence>
<comment type="cofactor">
    <cofactor evidence="5">
        <name>FMN</name>
        <dbReference type="ChEBI" id="CHEBI:58210"/>
    </cofactor>
    <text evidence="5">Binds 1 FMN per subunit.</text>
</comment>
<evidence type="ECO:0000259" key="7">
    <source>
        <dbReference type="Pfam" id="PF10590"/>
    </source>
</evidence>
<dbReference type="PANTHER" id="PTHR10851">
    <property type="entry name" value="PYRIDOXINE-5-PHOSPHATE OXIDASE"/>
    <property type="match status" value="1"/>
</dbReference>
<dbReference type="AlphaFoldDB" id="A0A7X6KXS3"/>
<evidence type="ECO:0000313" key="9">
    <source>
        <dbReference type="Proteomes" id="UP000581206"/>
    </source>
</evidence>
<dbReference type="EMBL" id="JAAXOX010000012">
    <property type="protein sequence ID" value="NKY24149.1"/>
    <property type="molecule type" value="Genomic_DNA"/>
</dbReference>
<feature type="binding site" evidence="5">
    <location>
        <position position="110"/>
    </location>
    <ligand>
        <name>FMN</name>
        <dbReference type="ChEBI" id="CHEBI:58210"/>
    </ligand>
</feature>
<keyword evidence="9" id="KW-1185">Reference proteome</keyword>
<dbReference type="Proteomes" id="UP000581206">
    <property type="component" value="Unassembled WGS sequence"/>
</dbReference>
<evidence type="ECO:0000259" key="6">
    <source>
        <dbReference type="Pfam" id="PF01243"/>
    </source>
</evidence>
<evidence type="ECO:0000256" key="3">
    <source>
        <dbReference type="ARBA" id="ARBA00022643"/>
    </source>
</evidence>
<dbReference type="PIRSF" id="PIRSF000190">
    <property type="entry name" value="Pyd_amn-ph_oxd"/>
    <property type="match status" value="1"/>
</dbReference>
<dbReference type="GO" id="GO:0008615">
    <property type="term" value="P:pyridoxine biosynthetic process"/>
    <property type="evidence" value="ECO:0007669"/>
    <property type="project" value="InterPro"/>
</dbReference>
<accession>A0A7X6KXS3</accession>
<evidence type="ECO:0000256" key="1">
    <source>
        <dbReference type="ARBA" id="ARBA00007301"/>
    </source>
</evidence>
<proteinExistence type="inferred from homology"/>
<organism evidence="8 9">
    <name type="scientific">Cellulomonas denverensis</name>
    <dbReference type="NCBI Taxonomy" id="264297"/>
    <lineage>
        <taxon>Bacteria</taxon>
        <taxon>Bacillati</taxon>
        <taxon>Actinomycetota</taxon>
        <taxon>Actinomycetes</taxon>
        <taxon>Micrococcales</taxon>
        <taxon>Cellulomonadaceae</taxon>
        <taxon>Cellulomonas</taxon>
    </lineage>
</organism>
<feature type="binding site" evidence="5">
    <location>
        <position position="190"/>
    </location>
    <ligand>
        <name>FMN</name>
        <dbReference type="ChEBI" id="CHEBI:58210"/>
    </ligand>
</feature>
<dbReference type="InterPro" id="IPR000659">
    <property type="entry name" value="Pyridox_Oxase"/>
</dbReference>
<evidence type="ECO:0000313" key="8">
    <source>
        <dbReference type="EMBL" id="NKY24149.1"/>
    </source>
</evidence>
<dbReference type="PANTHER" id="PTHR10851:SF0">
    <property type="entry name" value="PYRIDOXINE-5'-PHOSPHATE OXIDASE"/>
    <property type="match status" value="1"/>
</dbReference>
<comment type="caution">
    <text evidence="8">The sequence shown here is derived from an EMBL/GenBank/DDBJ whole genome shotgun (WGS) entry which is preliminary data.</text>
</comment>
<dbReference type="Pfam" id="PF10590">
    <property type="entry name" value="PNP_phzG_C"/>
    <property type="match status" value="1"/>
</dbReference>
<keyword evidence="2" id="KW-0285">Flavoprotein</keyword>
<dbReference type="Pfam" id="PF01243">
    <property type="entry name" value="PNPOx_N"/>
    <property type="match status" value="1"/>
</dbReference>
<evidence type="ECO:0000256" key="2">
    <source>
        <dbReference type="ARBA" id="ARBA00022630"/>
    </source>
</evidence>